<evidence type="ECO:0000313" key="2">
    <source>
        <dbReference type="EMBL" id="ORJ62205.1"/>
    </source>
</evidence>
<dbReference type="Proteomes" id="UP000193136">
    <property type="component" value="Unassembled WGS sequence"/>
</dbReference>
<protein>
    <recommendedName>
        <fullName evidence="4">Heptaprenyl diphosphate synthase</fullName>
    </recommendedName>
</protein>
<evidence type="ECO:0000256" key="1">
    <source>
        <dbReference type="SAM" id="Phobius"/>
    </source>
</evidence>
<keyword evidence="3" id="KW-1185">Reference proteome</keyword>
<dbReference type="Pfam" id="PF07456">
    <property type="entry name" value="Hpre_diP_synt_I"/>
    <property type="match status" value="1"/>
</dbReference>
<reference evidence="2 3" key="1">
    <citation type="submission" date="2017-03" db="EMBL/GenBank/DDBJ databases">
        <title>Genome sequence of Geothermobacter sp. EPR-M, Deep-Sea Iron Reducer.</title>
        <authorList>
            <person name="Tully B."/>
            <person name="Savalia P."/>
            <person name="Abuyen K."/>
            <person name="Baughan C."/>
            <person name="Romero E."/>
            <person name="Ronkowski C."/>
            <person name="Torres B."/>
            <person name="Tremblay J."/>
            <person name="Trujillo A."/>
            <person name="Tyler M."/>
            <person name="Perez-Rodriguez I."/>
            <person name="Amend J."/>
        </authorList>
    </citation>
    <scope>NUCLEOTIDE SEQUENCE [LARGE SCALE GENOMIC DNA]</scope>
    <source>
        <strain evidence="2 3">EPR-M</strain>
    </source>
</reference>
<dbReference type="Gene3D" id="1.10.1760.20">
    <property type="match status" value="1"/>
</dbReference>
<organism evidence="2 3">
    <name type="scientific">Geothermobacter hydrogeniphilus</name>
    <dbReference type="NCBI Taxonomy" id="1969733"/>
    <lineage>
        <taxon>Bacteria</taxon>
        <taxon>Pseudomonadati</taxon>
        <taxon>Thermodesulfobacteriota</taxon>
        <taxon>Desulfuromonadia</taxon>
        <taxon>Desulfuromonadales</taxon>
        <taxon>Geothermobacteraceae</taxon>
        <taxon>Geothermobacter</taxon>
    </lineage>
</organism>
<sequence>MTSSVVDPRELARCRRQIFLSLFIALAVALNTLEFMLPSPAPWFRLGFANILTLVALYLFGGRAAWTVALARILVGALLLGRLFSPGFFLSLGGGVLATALMTGARRLAGERLGPIGASLLGAAGHATGQLLVAWLLLVRHAGLWTLYPPLLLFALGAGLLNGIAADVLIGTLRRHPAFARGATGQVGGEVSPSGK</sequence>
<accession>A0A1X0YAJ2</accession>
<dbReference type="OrthoDB" id="9799095at2"/>
<feature type="transmembrane region" description="Helical" evidence="1">
    <location>
        <begin position="117"/>
        <end position="139"/>
    </location>
</feature>
<dbReference type="EMBL" id="NAAD01000004">
    <property type="protein sequence ID" value="ORJ62205.1"/>
    <property type="molecule type" value="Genomic_DNA"/>
</dbReference>
<feature type="transmembrane region" description="Helical" evidence="1">
    <location>
        <begin position="151"/>
        <end position="173"/>
    </location>
</feature>
<gene>
    <name evidence="2" type="ORF">B5V00_05520</name>
</gene>
<proteinExistence type="predicted"/>
<dbReference type="PIRSF" id="PIRSF027391">
    <property type="entry name" value="Hpre_diP_synt_I"/>
    <property type="match status" value="1"/>
</dbReference>
<dbReference type="STRING" id="1969733.B5V00_05520"/>
<evidence type="ECO:0000313" key="3">
    <source>
        <dbReference type="Proteomes" id="UP000193136"/>
    </source>
</evidence>
<feature type="transmembrane region" description="Helical" evidence="1">
    <location>
        <begin position="87"/>
        <end position="105"/>
    </location>
</feature>
<feature type="transmembrane region" description="Helical" evidence="1">
    <location>
        <begin position="43"/>
        <end position="60"/>
    </location>
</feature>
<comment type="caution">
    <text evidence="2">The sequence shown here is derived from an EMBL/GenBank/DDBJ whole genome shotgun (WGS) entry which is preliminary data.</text>
</comment>
<keyword evidence="1" id="KW-0812">Transmembrane</keyword>
<dbReference type="AlphaFoldDB" id="A0A1X0YAJ2"/>
<evidence type="ECO:0008006" key="4">
    <source>
        <dbReference type="Google" id="ProtNLM"/>
    </source>
</evidence>
<dbReference type="InterPro" id="IPR014535">
    <property type="entry name" value="Hpre_diP_synt_I"/>
</dbReference>
<dbReference type="RefSeq" id="WP_085009759.1">
    <property type="nucleotide sequence ID" value="NZ_NAAD01000004.1"/>
</dbReference>
<keyword evidence="1" id="KW-1133">Transmembrane helix</keyword>
<keyword evidence="1" id="KW-0472">Membrane</keyword>
<name>A0A1X0YAJ2_9BACT</name>
<feature type="transmembrane region" description="Helical" evidence="1">
    <location>
        <begin position="18"/>
        <end position="37"/>
    </location>
</feature>
<dbReference type="InterPro" id="IPR010898">
    <property type="entry name" value="Hpre_diP_synth_I"/>
</dbReference>